<evidence type="ECO:0000256" key="8">
    <source>
        <dbReference type="ARBA" id="ARBA00023002"/>
    </source>
</evidence>
<reference evidence="14" key="1">
    <citation type="submission" date="2022-05" db="EMBL/GenBank/DDBJ databases">
        <title>Expanded diversity of anoxic marine methylotrophy in a Black Sea sulfate reducing microorganism.</title>
        <authorList>
            <person name="Fischer P.Q."/>
            <person name="Stams A.J.M."/>
            <person name="Villanueva L."/>
            <person name="Sousa D.Z."/>
        </authorList>
    </citation>
    <scope>NUCLEOTIDE SEQUENCE</scope>
    <source>
        <strain evidence="14">P130</strain>
    </source>
</reference>
<dbReference type="InterPro" id="IPR008927">
    <property type="entry name" value="6-PGluconate_DH-like_C_sf"/>
</dbReference>
<comment type="catalytic activity">
    <reaction evidence="10 11">
        <text>(R)-pantoate + NADP(+) = 2-dehydropantoate + NADPH + H(+)</text>
        <dbReference type="Rhea" id="RHEA:16233"/>
        <dbReference type="ChEBI" id="CHEBI:11561"/>
        <dbReference type="ChEBI" id="CHEBI:15378"/>
        <dbReference type="ChEBI" id="CHEBI:15980"/>
        <dbReference type="ChEBI" id="CHEBI:57783"/>
        <dbReference type="ChEBI" id="CHEBI:58349"/>
        <dbReference type="EC" id="1.1.1.169"/>
    </reaction>
</comment>
<dbReference type="InterPro" id="IPR013328">
    <property type="entry name" value="6PGD_dom2"/>
</dbReference>
<dbReference type="Gene3D" id="3.40.50.720">
    <property type="entry name" value="NAD(P)-binding Rossmann-like Domain"/>
    <property type="match status" value="1"/>
</dbReference>
<proteinExistence type="inferred from homology"/>
<accession>A0ABT8QN80</accession>
<dbReference type="Gene3D" id="1.10.1040.10">
    <property type="entry name" value="N-(1-d-carboxylethyl)-l-norvaline Dehydrogenase, domain 2"/>
    <property type="match status" value="1"/>
</dbReference>
<evidence type="ECO:0000313" key="15">
    <source>
        <dbReference type="Proteomes" id="UP001176021"/>
    </source>
</evidence>
<protein>
    <recommendedName>
        <fullName evidence="5 11">2-dehydropantoate 2-reductase</fullName>
        <ecNumber evidence="4 11">1.1.1.169</ecNumber>
    </recommendedName>
    <alternativeName>
        <fullName evidence="9 11">Ketopantoate reductase</fullName>
    </alternativeName>
</protein>
<keyword evidence="15" id="KW-1185">Reference proteome</keyword>
<evidence type="ECO:0000256" key="3">
    <source>
        <dbReference type="ARBA" id="ARBA00007870"/>
    </source>
</evidence>
<comment type="function">
    <text evidence="1 11">Catalyzes the NADPH-dependent reduction of ketopantoate into pantoic acid.</text>
</comment>
<evidence type="ECO:0000256" key="10">
    <source>
        <dbReference type="ARBA" id="ARBA00048793"/>
    </source>
</evidence>
<dbReference type="EMBL" id="JAMJEV010000005">
    <property type="protein sequence ID" value="MDO0822580.1"/>
    <property type="molecule type" value="Genomic_DNA"/>
</dbReference>
<keyword evidence="7 11" id="KW-0521">NADP</keyword>
<dbReference type="PANTHER" id="PTHR43765:SF2">
    <property type="entry name" value="2-DEHYDROPANTOATE 2-REDUCTASE"/>
    <property type="match status" value="1"/>
</dbReference>
<comment type="similarity">
    <text evidence="3 11">Belongs to the ketopantoate reductase family.</text>
</comment>
<feature type="domain" description="Ketopantoate reductase C-terminal" evidence="13">
    <location>
        <begin position="178"/>
        <end position="318"/>
    </location>
</feature>
<dbReference type="InterPro" id="IPR003710">
    <property type="entry name" value="ApbA"/>
</dbReference>
<evidence type="ECO:0000256" key="9">
    <source>
        <dbReference type="ARBA" id="ARBA00032024"/>
    </source>
</evidence>
<dbReference type="NCBIfam" id="TIGR00745">
    <property type="entry name" value="apbA_panE"/>
    <property type="match status" value="1"/>
</dbReference>
<organism evidence="14 15">
    <name type="scientific">Desulfosporosinus nitroreducens</name>
    <dbReference type="NCBI Taxonomy" id="2018668"/>
    <lineage>
        <taxon>Bacteria</taxon>
        <taxon>Bacillati</taxon>
        <taxon>Bacillota</taxon>
        <taxon>Clostridia</taxon>
        <taxon>Eubacteriales</taxon>
        <taxon>Desulfitobacteriaceae</taxon>
        <taxon>Desulfosporosinus</taxon>
    </lineage>
</organism>
<dbReference type="InterPro" id="IPR050838">
    <property type="entry name" value="Ketopantoate_reductase"/>
</dbReference>
<feature type="domain" description="Ketopantoate reductase N-terminal" evidence="12">
    <location>
        <begin position="4"/>
        <end position="141"/>
    </location>
</feature>
<keyword evidence="6 11" id="KW-0566">Pantothenate biosynthesis</keyword>
<dbReference type="InterPro" id="IPR013332">
    <property type="entry name" value="KPR_N"/>
</dbReference>
<dbReference type="InterPro" id="IPR013752">
    <property type="entry name" value="KPA_reductase"/>
</dbReference>
<dbReference type="SUPFAM" id="SSF51735">
    <property type="entry name" value="NAD(P)-binding Rossmann-fold domains"/>
    <property type="match status" value="1"/>
</dbReference>
<dbReference type="EC" id="1.1.1.169" evidence="4 11"/>
<evidence type="ECO:0000256" key="6">
    <source>
        <dbReference type="ARBA" id="ARBA00022655"/>
    </source>
</evidence>
<comment type="pathway">
    <text evidence="2 11">Cofactor biosynthesis; (R)-pantothenate biosynthesis; (R)-pantoate from 3-methyl-2-oxobutanoate: step 2/2.</text>
</comment>
<dbReference type="Pfam" id="PF08546">
    <property type="entry name" value="ApbA_C"/>
    <property type="match status" value="1"/>
</dbReference>
<dbReference type="Pfam" id="PF02558">
    <property type="entry name" value="ApbA"/>
    <property type="match status" value="1"/>
</dbReference>
<dbReference type="SUPFAM" id="SSF48179">
    <property type="entry name" value="6-phosphogluconate dehydrogenase C-terminal domain-like"/>
    <property type="match status" value="1"/>
</dbReference>
<evidence type="ECO:0000259" key="12">
    <source>
        <dbReference type="Pfam" id="PF02558"/>
    </source>
</evidence>
<dbReference type="PANTHER" id="PTHR43765">
    <property type="entry name" value="2-DEHYDROPANTOATE 2-REDUCTASE-RELATED"/>
    <property type="match status" value="1"/>
</dbReference>
<gene>
    <name evidence="14" type="ORF">M8H41_06895</name>
</gene>
<evidence type="ECO:0000256" key="4">
    <source>
        <dbReference type="ARBA" id="ARBA00013014"/>
    </source>
</evidence>
<dbReference type="Proteomes" id="UP001176021">
    <property type="component" value="Unassembled WGS sequence"/>
</dbReference>
<comment type="caution">
    <text evidence="14">The sequence shown here is derived from an EMBL/GenBank/DDBJ whole genome shotgun (WGS) entry which is preliminary data.</text>
</comment>
<dbReference type="RefSeq" id="WP_301999086.1">
    <property type="nucleotide sequence ID" value="NZ_JAMJEV010000005.1"/>
</dbReference>
<evidence type="ECO:0000256" key="1">
    <source>
        <dbReference type="ARBA" id="ARBA00002919"/>
    </source>
</evidence>
<evidence type="ECO:0000259" key="13">
    <source>
        <dbReference type="Pfam" id="PF08546"/>
    </source>
</evidence>
<evidence type="ECO:0000256" key="2">
    <source>
        <dbReference type="ARBA" id="ARBA00004994"/>
    </source>
</evidence>
<sequence length="340" mass="36742">MRTAIMGAGSLGTIAGALITKRGGDIVLIDANKEHVQALNEQGATITGTMELNIPVKAITPQEMTGIYDVVLYLVKQTYNDAALKQLLPHLGPDSVVCTLQNGVPEDAVAEIIGIERTLSGTVGWGATYVRPGVSMLTSEPNKMSYDIGELDGSIRERTKKVAELLNLSAETIIVPNLAGIRWTKLIVNATMSGLSAALGCTYGDILDNEKALACAAHIGNEALEIVKARGIKLEPLQGHDLSVLAFQNKQERTAKYPYYKAIYTPHRLLKASMLQDLEKGLKTEIDAIDGVITEWGKKLGIATPISDKVVEIVKGIEAGKYTYQIENLEMFELPEIPEA</sequence>
<keyword evidence="8 11" id="KW-0560">Oxidoreductase</keyword>
<evidence type="ECO:0000256" key="5">
    <source>
        <dbReference type="ARBA" id="ARBA00019465"/>
    </source>
</evidence>
<name>A0ABT8QN80_9FIRM</name>
<evidence type="ECO:0000313" key="14">
    <source>
        <dbReference type="EMBL" id="MDO0822580.1"/>
    </source>
</evidence>
<evidence type="ECO:0000256" key="11">
    <source>
        <dbReference type="RuleBase" id="RU362068"/>
    </source>
</evidence>
<evidence type="ECO:0000256" key="7">
    <source>
        <dbReference type="ARBA" id="ARBA00022857"/>
    </source>
</evidence>
<dbReference type="InterPro" id="IPR036291">
    <property type="entry name" value="NAD(P)-bd_dom_sf"/>
</dbReference>